<dbReference type="EMBL" id="JAZDWU010000002">
    <property type="protein sequence ID" value="KAL0011569.1"/>
    <property type="molecule type" value="Genomic_DNA"/>
</dbReference>
<reference evidence="8 9" key="1">
    <citation type="submission" date="2024-01" db="EMBL/GenBank/DDBJ databases">
        <title>A telomere-to-telomere, gap-free genome of sweet tea (Lithocarpus litseifolius).</title>
        <authorList>
            <person name="Zhou J."/>
        </authorList>
    </citation>
    <scope>NUCLEOTIDE SEQUENCE [LARGE SCALE GENOMIC DNA]</scope>
    <source>
        <strain evidence="8">Zhou-2022a</strain>
        <tissue evidence="8">Leaf</tissue>
    </source>
</reference>
<keyword evidence="9" id="KW-1185">Reference proteome</keyword>
<dbReference type="PANTHER" id="PTHR46950">
    <property type="entry name" value="MAGNESIUM TRANSPORTER CORA-LIKE FAMILY PROTEIN"/>
    <property type="match status" value="1"/>
</dbReference>
<gene>
    <name evidence="8" type="ORF">SO802_006677</name>
</gene>
<name>A0AAW2DN92_9ROSI</name>
<feature type="transmembrane region" description="Helical" evidence="7">
    <location>
        <begin position="924"/>
        <end position="948"/>
    </location>
</feature>
<proteinExistence type="inferred from homology"/>
<keyword evidence="3 7" id="KW-0812">Transmembrane</keyword>
<dbReference type="SUPFAM" id="SSF143865">
    <property type="entry name" value="CorA soluble domain-like"/>
    <property type="match status" value="1"/>
</dbReference>
<feature type="region of interest" description="Disordered" evidence="6">
    <location>
        <begin position="326"/>
        <end position="363"/>
    </location>
</feature>
<evidence type="ECO:0000256" key="6">
    <source>
        <dbReference type="SAM" id="MobiDB-lite"/>
    </source>
</evidence>
<evidence type="ECO:0000256" key="2">
    <source>
        <dbReference type="ARBA" id="ARBA00009765"/>
    </source>
</evidence>
<dbReference type="Gene3D" id="1.20.58.340">
    <property type="entry name" value="Magnesium transport protein CorA, transmembrane region"/>
    <property type="match status" value="1"/>
</dbReference>
<feature type="compositionally biased region" description="Polar residues" evidence="6">
    <location>
        <begin position="209"/>
        <end position="225"/>
    </location>
</feature>
<comment type="subcellular location">
    <subcellularLocation>
        <location evidence="1">Membrane</location>
        <topology evidence="1">Multi-pass membrane protein</topology>
    </subcellularLocation>
</comment>
<evidence type="ECO:0000256" key="7">
    <source>
        <dbReference type="SAM" id="Phobius"/>
    </source>
</evidence>
<evidence type="ECO:0000313" key="8">
    <source>
        <dbReference type="EMBL" id="KAL0011569.1"/>
    </source>
</evidence>
<keyword evidence="5 7" id="KW-0472">Membrane</keyword>
<evidence type="ECO:0000313" key="9">
    <source>
        <dbReference type="Proteomes" id="UP001459277"/>
    </source>
</evidence>
<organism evidence="8 9">
    <name type="scientific">Lithocarpus litseifolius</name>
    <dbReference type="NCBI Taxonomy" id="425828"/>
    <lineage>
        <taxon>Eukaryota</taxon>
        <taxon>Viridiplantae</taxon>
        <taxon>Streptophyta</taxon>
        <taxon>Embryophyta</taxon>
        <taxon>Tracheophyta</taxon>
        <taxon>Spermatophyta</taxon>
        <taxon>Magnoliopsida</taxon>
        <taxon>eudicotyledons</taxon>
        <taxon>Gunneridae</taxon>
        <taxon>Pentapetalae</taxon>
        <taxon>rosids</taxon>
        <taxon>fabids</taxon>
        <taxon>Fagales</taxon>
        <taxon>Fagaceae</taxon>
        <taxon>Lithocarpus</taxon>
    </lineage>
</organism>
<feature type="compositionally biased region" description="Basic and acidic residues" evidence="6">
    <location>
        <begin position="343"/>
        <end position="356"/>
    </location>
</feature>
<protein>
    <submittedName>
        <fullName evidence="8">Uncharacterized protein</fullName>
    </submittedName>
</protein>
<dbReference type="AlphaFoldDB" id="A0AAW2DN92"/>
<dbReference type="GO" id="GO:0046873">
    <property type="term" value="F:metal ion transmembrane transporter activity"/>
    <property type="evidence" value="ECO:0007669"/>
    <property type="project" value="InterPro"/>
</dbReference>
<dbReference type="GO" id="GO:0016020">
    <property type="term" value="C:membrane"/>
    <property type="evidence" value="ECO:0007669"/>
    <property type="project" value="UniProtKB-SubCell"/>
</dbReference>
<accession>A0AAW2DN92</accession>
<evidence type="ECO:0000256" key="5">
    <source>
        <dbReference type="ARBA" id="ARBA00023136"/>
    </source>
</evidence>
<comment type="caution">
    <text evidence="8">The sequence shown here is derived from an EMBL/GenBank/DDBJ whole genome shotgun (WGS) entry which is preliminary data.</text>
</comment>
<feature type="region of interest" description="Disordered" evidence="6">
    <location>
        <begin position="209"/>
        <end position="233"/>
    </location>
</feature>
<evidence type="ECO:0000256" key="4">
    <source>
        <dbReference type="ARBA" id="ARBA00022989"/>
    </source>
</evidence>
<comment type="similarity">
    <text evidence="2">Belongs to the CorA metal ion transporter (MIT) (TC 1.A.35) family.</text>
</comment>
<dbReference type="InterPro" id="IPR045861">
    <property type="entry name" value="CorA_cytoplasmic_dom"/>
</dbReference>
<feature type="compositionally biased region" description="Polar residues" evidence="6">
    <location>
        <begin position="331"/>
        <end position="342"/>
    </location>
</feature>
<evidence type="ECO:0000256" key="3">
    <source>
        <dbReference type="ARBA" id="ARBA00022692"/>
    </source>
</evidence>
<dbReference type="PANTHER" id="PTHR46950:SF2">
    <property type="entry name" value="MAGNESIUM TRANSPORTER CORA-LIKE FAMILY PROTEIN"/>
    <property type="match status" value="1"/>
</dbReference>
<sequence>MSNYLSSLMKHGGSQIEFVTLGIFVYPGCYRLHPSDSVAPEIKLPIVGTSDGISSSTQPSGFQSTWLGGPGHVSMADIFKMGKPHGKASAFPSPPLQSANHQNVLATSCAAAHHNLHSLQDHASMVSDINTEPGVFTSQQLPPNDEWPAIEPPASSLPSVVEAPSDTEPYADPSHLPLDRVNRHTKHQLDELQVAEDLPIEMLNANRVGSTSVSSRNGQEDNSGGPSVLDNSFCKEMNSYQPQKHVLEHNEAEDVISSVAANLQQLDLQKQDQEAPLEEDNPPVIIPNHLQLHTPDCLNLSFGSFGSGTGAAFSGSGSFATRPLTSDLEETSSAADVSSIGHSESRNPEYYGDEHLNTTSDGNLVHRTGGGTVNYDSPSVSQPEALKQEATEVAQGNQYAFPSSAADFTYENTQQFNNAFTHPQTSSPMQSLAALSSSTSRQWKELIDYATSMEQIINDKGENHSTTQGNKMKKPDSHKHYSNKDDMPRNALWTDGLICAFEFIRGRKKSISSRMMHMPANGQAEASSPRLDRNVLLENSSLNDFGSSEISSFDDYKHSQISQQSQWHGIERLDGSHWVPIGWARISELVQNLQVNADFTLRQFESVDDEADLTVADLAAPYWERPAGPIWWCHVYAGHPSIQEWLSNAQWLHPAVILALKDESRLISDRMKHLLYEVPVRVAGGLLFELLGQSAGDPFVDEDDIPIVLRSWQAQNFLITAMHIKGNVSRINVLGITEVQELLSTGGYNAPRTVHEVIAHLASRLSRWDDRLFRKDIFGAADEIELKFMNRRNHEDMHLFSIILNHEIRKLSRQVIRVKWSLHAREEIVFELLQHLRGNAAKSLLDGIRRSTREMIEEQEAVRGRLFTIQDVMQSTVRAWLQDKSLRVTHNLAVFGGCGLVLSIITGLFGINVDGIPGSENTPYAFGLFAAILFCVGVLLIVVGLIYLGLKRPVAEEQVEVRTLELEQLVKMFQHEAETHAQVRKNISRNNMPPTAGDAFVNNVDYLLIQ</sequence>
<dbReference type="Proteomes" id="UP001459277">
    <property type="component" value="Unassembled WGS sequence"/>
</dbReference>
<dbReference type="Pfam" id="PF01544">
    <property type="entry name" value="CorA"/>
    <property type="match status" value="1"/>
</dbReference>
<dbReference type="InterPro" id="IPR045863">
    <property type="entry name" value="CorA_TM1_TM2"/>
</dbReference>
<dbReference type="InterPro" id="IPR002523">
    <property type="entry name" value="MgTranspt_CorA/ZnTranspt_ZntB"/>
</dbReference>
<feature type="compositionally biased region" description="Basic and acidic residues" evidence="6">
    <location>
        <begin position="473"/>
        <end position="484"/>
    </location>
</feature>
<evidence type="ECO:0000256" key="1">
    <source>
        <dbReference type="ARBA" id="ARBA00004141"/>
    </source>
</evidence>
<feature type="transmembrane region" description="Helical" evidence="7">
    <location>
        <begin position="892"/>
        <end position="912"/>
    </location>
</feature>
<keyword evidence="4 7" id="KW-1133">Transmembrane helix</keyword>
<dbReference type="SUPFAM" id="SSF144083">
    <property type="entry name" value="Magnesium transport protein CorA, transmembrane region"/>
    <property type="match status" value="1"/>
</dbReference>
<feature type="region of interest" description="Disordered" evidence="6">
    <location>
        <begin position="459"/>
        <end position="484"/>
    </location>
</feature>